<dbReference type="Pfam" id="PF00353">
    <property type="entry name" value="HemolysinCabind"/>
    <property type="match status" value="2"/>
</dbReference>
<keyword evidence="4" id="KW-1185">Reference proteome</keyword>
<reference evidence="3 4" key="1">
    <citation type="submission" date="2019-06" db="EMBL/GenBank/DDBJ databases">
        <title>YIM 131921 draft genome.</title>
        <authorList>
            <person name="Jiang L."/>
        </authorList>
    </citation>
    <scope>NUCLEOTIDE SEQUENCE [LARGE SCALE GENOMIC DNA]</scope>
    <source>
        <strain evidence="3 4">YIM 131921</strain>
    </source>
</reference>
<dbReference type="InterPro" id="IPR001343">
    <property type="entry name" value="Hemolysn_Ca-bd"/>
</dbReference>
<dbReference type="GO" id="GO:0005576">
    <property type="term" value="C:extracellular region"/>
    <property type="evidence" value="ECO:0007669"/>
    <property type="project" value="UniProtKB-SubCell"/>
</dbReference>
<dbReference type="PRINTS" id="PR00313">
    <property type="entry name" value="CABNDNGRPT"/>
</dbReference>
<dbReference type="PANTHER" id="PTHR38340">
    <property type="entry name" value="S-LAYER PROTEIN"/>
    <property type="match status" value="1"/>
</dbReference>
<dbReference type="InterPro" id="IPR018511">
    <property type="entry name" value="Hemolysin-typ_Ca-bd_CS"/>
</dbReference>
<dbReference type="Gene3D" id="2.150.10.10">
    <property type="entry name" value="Serralysin-like metalloprotease, C-terminal"/>
    <property type="match status" value="1"/>
</dbReference>
<protein>
    <submittedName>
        <fullName evidence="3">Calcium-binding protein</fullName>
    </submittedName>
</protein>
<dbReference type="PROSITE" id="PS00330">
    <property type="entry name" value="HEMOLYSIN_CALCIUM"/>
    <property type="match status" value="5"/>
</dbReference>
<evidence type="ECO:0000313" key="4">
    <source>
        <dbReference type="Proteomes" id="UP000305887"/>
    </source>
</evidence>
<dbReference type="PANTHER" id="PTHR38340:SF1">
    <property type="entry name" value="S-LAYER PROTEIN"/>
    <property type="match status" value="1"/>
</dbReference>
<accession>A0A5C4N0X2</accession>
<dbReference type="InterPro" id="IPR011049">
    <property type="entry name" value="Serralysin-like_metalloprot_C"/>
</dbReference>
<name>A0A5C4N0X2_9RHOB</name>
<dbReference type="InterPro" id="IPR013785">
    <property type="entry name" value="Aldolase_TIM"/>
</dbReference>
<sequence length="526" mass="56752">MTALNVLWTSSGLVENNVLQQSLAGNLRIYYESFILGDEASRDQPNWQQIFESFSNELDPSFAGKIVLDIECWHVGSDVPANDREASIDKYLTVLDAVKAAVPNAQVGFYGVAPIRDYWAYNLNDVAKLIELEAANADLKRLADKVDIIFPSLYTFYNDPDGWSVYADAMMDAAERYGKPVVPFLWPRYHDSNSELGFLPIERDFFQAQLTQLARSTDTVAIWEHPRYYSDESWLNGLGDAVADAMRAGDFFYKYKLSGNEGKFTSSILSDLVVGSKLPDVVLSGDGNDRLFGVGGNDHLFGGKGNDTLDGGAGDDRLEGGKGNDTYVVAKDVVVEAKDGGTDLVKAAVSWTLGAHLEKLELTGSGNLSGTGNGVANSLTGNSWANILNGLDGIDTLLGNGGNDQLTGGAGKDKLTGGLGNDVFVFASLKEAGDTVTDFHSAKGDNDHFHIDASSFGGGLDEGALAASQFRVRADNVAQDSNDRFVFRTTDETLWFDSNGKFKGGLTLLADLQDGITLAYNDILLV</sequence>
<proteinExistence type="predicted"/>
<dbReference type="RefSeq" id="WP_139074984.1">
    <property type="nucleotide sequence ID" value="NZ_VDFU01000002.1"/>
</dbReference>
<comment type="subcellular location">
    <subcellularLocation>
        <location evidence="1">Secreted</location>
    </subcellularLocation>
</comment>
<organism evidence="3 4">
    <name type="scientific">Rubellimicrobium rubrum</name>
    <dbReference type="NCBI Taxonomy" id="2585369"/>
    <lineage>
        <taxon>Bacteria</taxon>
        <taxon>Pseudomonadati</taxon>
        <taxon>Pseudomonadota</taxon>
        <taxon>Alphaproteobacteria</taxon>
        <taxon>Rhodobacterales</taxon>
        <taxon>Roseobacteraceae</taxon>
        <taxon>Rubellimicrobium</taxon>
    </lineage>
</organism>
<evidence type="ECO:0000256" key="1">
    <source>
        <dbReference type="ARBA" id="ARBA00004613"/>
    </source>
</evidence>
<dbReference type="GO" id="GO:0005509">
    <property type="term" value="F:calcium ion binding"/>
    <property type="evidence" value="ECO:0007669"/>
    <property type="project" value="InterPro"/>
</dbReference>
<dbReference type="InterPro" id="IPR050557">
    <property type="entry name" value="RTX_toxin/Mannuronan_C5-epim"/>
</dbReference>
<dbReference type="SUPFAM" id="SSF51120">
    <property type="entry name" value="beta-Roll"/>
    <property type="match status" value="2"/>
</dbReference>
<comment type="caution">
    <text evidence="3">The sequence shown here is derived from an EMBL/GenBank/DDBJ whole genome shotgun (WGS) entry which is preliminary data.</text>
</comment>
<dbReference type="OrthoDB" id="7792944at2"/>
<keyword evidence="2" id="KW-0964">Secreted</keyword>
<dbReference type="EMBL" id="VDFU01000002">
    <property type="protein sequence ID" value="TNC52300.1"/>
    <property type="molecule type" value="Genomic_DNA"/>
</dbReference>
<gene>
    <name evidence="3" type="ORF">FHG66_01800</name>
</gene>
<dbReference type="AlphaFoldDB" id="A0A5C4N0X2"/>
<dbReference type="Proteomes" id="UP000305887">
    <property type="component" value="Unassembled WGS sequence"/>
</dbReference>
<evidence type="ECO:0000256" key="2">
    <source>
        <dbReference type="ARBA" id="ARBA00022525"/>
    </source>
</evidence>
<dbReference type="Gene3D" id="3.20.20.70">
    <property type="entry name" value="Aldolase class I"/>
    <property type="match status" value="1"/>
</dbReference>
<evidence type="ECO:0000313" key="3">
    <source>
        <dbReference type="EMBL" id="TNC52300.1"/>
    </source>
</evidence>